<dbReference type="EMBL" id="AAQJ02000001">
    <property type="protein sequence ID" value="EDP46250.1"/>
    <property type="molecule type" value="Genomic_DNA"/>
</dbReference>
<evidence type="ECO:0000313" key="2">
    <source>
        <dbReference type="Proteomes" id="UP000054075"/>
    </source>
</evidence>
<name>A8PLA0_9COXI</name>
<protein>
    <submittedName>
        <fullName evidence="1">Uncharacterized protein</fullName>
    </submittedName>
</protein>
<dbReference type="RefSeq" id="WP_006035233.1">
    <property type="nucleotide sequence ID" value="NZ_AAQJ02000001.1"/>
</dbReference>
<reference evidence="1" key="1">
    <citation type="submission" date="2006-04" db="EMBL/GenBank/DDBJ databases">
        <authorList>
            <person name="Seshadri R."/>
            <person name="Federici B.A."/>
        </authorList>
    </citation>
    <scope>NUCLEOTIDE SEQUENCE [LARGE SCALE GENOMIC DNA]</scope>
</reference>
<accession>A8PLA0</accession>
<gene>
    <name evidence="1" type="ORF">RICGR_0365</name>
</gene>
<dbReference type="Proteomes" id="UP000054075">
    <property type="component" value="Unassembled WGS sequence"/>
</dbReference>
<reference evidence="1" key="2">
    <citation type="submission" date="2007-10" db="EMBL/GenBank/DDBJ databases">
        <authorList>
            <person name="Myers G.S."/>
        </authorList>
    </citation>
    <scope>NUCLEOTIDE SEQUENCE [LARGE SCALE GENOMIC DNA]</scope>
</reference>
<keyword evidence="2" id="KW-1185">Reference proteome</keyword>
<organism evidence="1 2">
    <name type="scientific">Rickettsiella grylli</name>
    <dbReference type="NCBI Taxonomy" id="59196"/>
    <lineage>
        <taxon>Bacteria</taxon>
        <taxon>Pseudomonadati</taxon>
        <taxon>Pseudomonadota</taxon>
        <taxon>Gammaproteobacteria</taxon>
        <taxon>Legionellales</taxon>
        <taxon>Coxiellaceae</taxon>
        <taxon>Rickettsiella</taxon>
    </lineage>
</organism>
<dbReference type="AlphaFoldDB" id="A8PLA0"/>
<evidence type="ECO:0000313" key="1">
    <source>
        <dbReference type="EMBL" id="EDP46250.1"/>
    </source>
</evidence>
<proteinExistence type="predicted"/>
<comment type="caution">
    <text evidence="1">The sequence shown here is derived from an EMBL/GenBank/DDBJ whole genome shotgun (WGS) entry which is preliminary data.</text>
</comment>
<sequence length="101" mass="11820">MIHAKEQFIKSAYCYTQAGLLKQKGKIIECINHITASLEKLSRFVNPNAQETAHVQTPKKYTFRKKSEMNNQTPYYLTRTFFKRLSVEETLSTTNTLDYSY</sequence>